<evidence type="ECO:0000313" key="2">
    <source>
        <dbReference type="EMBL" id="DAD79223.1"/>
    </source>
</evidence>
<dbReference type="EMBL" id="BK014861">
    <property type="protein sequence ID" value="DAD79223.1"/>
    <property type="molecule type" value="Genomic_DNA"/>
</dbReference>
<name>A0A8S5MAV7_9CAUD</name>
<sequence length="72" mass="8030">MPGSFPCLCIFLSLDSVKKPLSASFRIGTNFSASVNFYHLLLLIFVLCYAIIVSQNVNFVNCIFFAMLSQLT</sequence>
<proteinExistence type="predicted"/>
<organism evidence="2">
    <name type="scientific">Siphoviridae sp. ctTrb4</name>
    <dbReference type="NCBI Taxonomy" id="2826349"/>
    <lineage>
        <taxon>Viruses</taxon>
        <taxon>Duplodnaviria</taxon>
        <taxon>Heunggongvirae</taxon>
        <taxon>Uroviricota</taxon>
        <taxon>Caudoviricetes</taxon>
    </lineage>
</organism>
<feature type="transmembrane region" description="Helical" evidence="1">
    <location>
        <begin position="40"/>
        <end position="68"/>
    </location>
</feature>
<keyword evidence="1" id="KW-0472">Membrane</keyword>
<protein>
    <submittedName>
        <fullName evidence="2">Synaptonemal complex 2 Spt16M-like domain</fullName>
    </submittedName>
</protein>
<keyword evidence="1" id="KW-0812">Transmembrane</keyword>
<evidence type="ECO:0000256" key="1">
    <source>
        <dbReference type="SAM" id="Phobius"/>
    </source>
</evidence>
<reference evidence="2" key="1">
    <citation type="journal article" date="2021" name="Proc. Natl. Acad. Sci. U.S.A.">
        <title>A Catalog of Tens of Thousands of Viruses from Human Metagenomes Reveals Hidden Associations with Chronic Diseases.</title>
        <authorList>
            <person name="Tisza M.J."/>
            <person name="Buck C.B."/>
        </authorList>
    </citation>
    <scope>NUCLEOTIDE SEQUENCE</scope>
    <source>
        <strain evidence="2">CtTrb4</strain>
    </source>
</reference>
<keyword evidence="1" id="KW-1133">Transmembrane helix</keyword>
<accession>A0A8S5MAV7</accession>